<dbReference type="EMBL" id="FQZS01000038">
    <property type="protein sequence ID" value="SHJ37760.1"/>
    <property type="molecule type" value="Genomic_DNA"/>
</dbReference>
<keyword evidence="2" id="KW-0865">Zymogen</keyword>
<dbReference type="GO" id="GO:0008654">
    <property type="term" value="P:phospholipid biosynthetic process"/>
    <property type="evidence" value="ECO:0007669"/>
    <property type="project" value="InterPro"/>
</dbReference>
<keyword evidence="4" id="KW-0670">Pyruvate</keyword>
<dbReference type="PANTHER" id="PTHR10067:SF17">
    <property type="entry name" value="PHOSPHATIDYLSERINE DECARBOXYLASE PROENZYME 2"/>
    <property type="match status" value="1"/>
</dbReference>
<proteinExistence type="predicted"/>
<protein>
    <submittedName>
        <fullName evidence="5">Phosphatidylserine decarboxylase</fullName>
    </submittedName>
</protein>
<dbReference type="InterPro" id="IPR003817">
    <property type="entry name" value="PS_Dcarbxylase"/>
</dbReference>
<keyword evidence="1" id="KW-0210">Decarboxylase</keyword>
<evidence type="ECO:0000256" key="4">
    <source>
        <dbReference type="ARBA" id="ARBA00023317"/>
    </source>
</evidence>
<dbReference type="Pfam" id="PF02666">
    <property type="entry name" value="PS_Dcarbxylase"/>
    <property type="match status" value="1"/>
</dbReference>
<accession>A0A1M6ITG1</accession>
<evidence type="ECO:0000256" key="1">
    <source>
        <dbReference type="ARBA" id="ARBA00022793"/>
    </source>
</evidence>
<evidence type="ECO:0000256" key="2">
    <source>
        <dbReference type="ARBA" id="ARBA00023145"/>
    </source>
</evidence>
<keyword evidence="3" id="KW-0456">Lyase</keyword>
<dbReference type="RefSeq" id="WP_073027890.1">
    <property type="nucleotide sequence ID" value="NZ_FQZS01000038.1"/>
</dbReference>
<dbReference type="GO" id="GO:0004609">
    <property type="term" value="F:phosphatidylserine decarboxylase activity"/>
    <property type="evidence" value="ECO:0007669"/>
    <property type="project" value="InterPro"/>
</dbReference>
<sequence>MKYAHRNGTIIEKNGGQDRFLSFLYRRKLGMMLLLQVVKPKYSIFMGRLLNHSISKVMIWPFILINKIDMTEYKKCKYKSFNDFFTREIKPEKRKIDFNPKHFISPCDSRLSVYCIDESSNFIIKNTSYTLESLLRDKNLADRYKGGVLLVFRLTVGDYHRYCYIDNGYKTKNYRIKGVLHTVNPIVNDKVKIYKENTREFAILHSENFGSLLIMEVGALLVGKIVNYHEEKFVKRGEEKGKFEFGGSTIIVCIEKDKVIIDEDILKNSALGIETIVKMGEKIGIANKL</sequence>
<dbReference type="AlphaFoldDB" id="A0A1M6ITG1"/>
<dbReference type="Proteomes" id="UP000184442">
    <property type="component" value="Unassembled WGS sequence"/>
</dbReference>
<evidence type="ECO:0000313" key="5">
    <source>
        <dbReference type="EMBL" id="SHJ37760.1"/>
    </source>
</evidence>
<gene>
    <name evidence="5" type="ORF">SAMN02745176_03393</name>
</gene>
<keyword evidence="6" id="KW-1185">Reference proteome</keyword>
<evidence type="ECO:0000256" key="3">
    <source>
        <dbReference type="ARBA" id="ARBA00023239"/>
    </source>
</evidence>
<dbReference type="PANTHER" id="PTHR10067">
    <property type="entry name" value="PHOSPHATIDYLSERINE DECARBOXYLASE"/>
    <property type="match status" value="1"/>
</dbReference>
<dbReference type="OrthoDB" id="9802030at2"/>
<evidence type="ECO:0000313" key="6">
    <source>
        <dbReference type="Proteomes" id="UP000184442"/>
    </source>
</evidence>
<organism evidence="5 6">
    <name type="scientific">Lutispora thermophila DSM 19022</name>
    <dbReference type="NCBI Taxonomy" id="1122184"/>
    <lineage>
        <taxon>Bacteria</taxon>
        <taxon>Bacillati</taxon>
        <taxon>Bacillota</taxon>
        <taxon>Clostridia</taxon>
        <taxon>Lutisporales</taxon>
        <taxon>Lutisporaceae</taxon>
        <taxon>Lutispora</taxon>
    </lineage>
</organism>
<reference evidence="5 6" key="1">
    <citation type="submission" date="2016-11" db="EMBL/GenBank/DDBJ databases">
        <authorList>
            <person name="Jaros S."/>
            <person name="Januszkiewicz K."/>
            <person name="Wedrychowicz H."/>
        </authorList>
    </citation>
    <scope>NUCLEOTIDE SEQUENCE [LARGE SCALE GENOMIC DNA]</scope>
    <source>
        <strain evidence="5 6">DSM 19022</strain>
    </source>
</reference>
<name>A0A1M6ITG1_9FIRM</name>
<dbReference type="STRING" id="1122184.SAMN02745176_03393"/>